<feature type="domain" description="NADP-dependent oxidoreductase" evidence="3">
    <location>
        <begin position="16"/>
        <end position="316"/>
    </location>
</feature>
<evidence type="ECO:0000313" key="5">
    <source>
        <dbReference type="Proteomes" id="UP000247565"/>
    </source>
</evidence>
<dbReference type="OrthoDB" id="9773828at2"/>
<name>A0A318MXB8_9PROT</name>
<organism evidence="4 5">
    <name type="scientific">Commensalibacter melissae</name>
    <dbReference type="NCBI Taxonomy" id="2070537"/>
    <lineage>
        <taxon>Bacteria</taxon>
        <taxon>Pseudomonadati</taxon>
        <taxon>Pseudomonadota</taxon>
        <taxon>Alphaproteobacteria</taxon>
        <taxon>Acetobacterales</taxon>
        <taxon>Acetobacteraceae</taxon>
    </lineage>
</organism>
<keyword evidence="1" id="KW-0560">Oxidoreductase</keyword>
<dbReference type="Gene3D" id="3.20.20.100">
    <property type="entry name" value="NADP-dependent oxidoreductase domain"/>
    <property type="match status" value="1"/>
</dbReference>
<dbReference type="Pfam" id="PF00248">
    <property type="entry name" value="Aldo_ket_red"/>
    <property type="match status" value="1"/>
</dbReference>
<feature type="coiled-coil region" evidence="2">
    <location>
        <begin position="238"/>
        <end position="265"/>
    </location>
</feature>
<evidence type="ECO:0000256" key="1">
    <source>
        <dbReference type="ARBA" id="ARBA00023002"/>
    </source>
</evidence>
<dbReference type="AlphaFoldDB" id="A0A318MXB8"/>
<dbReference type="GO" id="GO:0016491">
    <property type="term" value="F:oxidoreductase activity"/>
    <property type="evidence" value="ECO:0007669"/>
    <property type="project" value="UniProtKB-KW"/>
</dbReference>
<evidence type="ECO:0000313" key="4">
    <source>
        <dbReference type="EMBL" id="PXZ00649.1"/>
    </source>
</evidence>
<dbReference type="PANTHER" id="PTHR43364:SF5">
    <property type="entry name" value="REDUCTASE"/>
    <property type="match status" value="1"/>
</dbReference>
<keyword evidence="2" id="KW-0175">Coiled coil</keyword>
<evidence type="ECO:0000259" key="3">
    <source>
        <dbReference type="Pfam" id="PF00248"/>
    </source>
</evidence>
<comment type="caution">
    <text evidence="4">The sequence shown here is derived from an EMBL/GenBank/DDBJ whole genome shotgun (WGS) entry which is preliminary data.</text>
</comment>
<dbReference type="PANTHER" id="PTHR43364">
    <property type="entry name" value="NADH-SPECIFIC METHYLGLYOXAL REDUCTASE-RELATED"/>
    <property type="match status" value="1"/>
</dbReference>
<gene>
    <name evidence="4" type="ORF">DK869_04395</name>
</gene>
<dbReference type="FunFam" id="3.20.20.100:FF:000004">
    <property type="entry name" value="Oxidoreductase, aldo/keto reductase"/>
    <property type="match status" value="1"/>
</dbReference>
<evidence type="ECO:0000256" key="2">
    <source>
        <dbReference type="SAM" id="Coils"/>
    </source>
</evidence>
<reference evidence="4 5" key="1">
    <citation type="submission" date="2018-05" db="EMBL/GenBank/DDBJ databases">
        <title>Reference genomes for bee gut microbiota database.</title>
        <authorList>
            <person name="Ellegaard K.M."/>
        </authorList>
    </citation>
    <scope>NUCLEOTIDE SEQUENCE [LARGE SCALE GENOMIC DNA]</scope>
    <source>
        <strain evidence="4 5">ESL0284</strain>
    </source>
</reference>
<dbReference type="EMBL" id="QGLT01000002">
    <property type="protein sequence ID" value="PXZ00649.1"/>
    <property type="molecule type" value="Genomic_DNA"/>
</dbReference>
<dbReference type="InterPro" id="IPR036812">
    <property type="entry name" value="NAD(P)_OxRdtase_dom_sf"/>
</dbReference>
<keyword evidence="5" id="KW-1185">Reference proteome</keyword>
<proteinExistence type="predicted"/>
<dbReference type="SUPFAM" id="SSF51430">
    <property type="entry name" value="NAD(P)-linked oxidoreductase"/>
    <property type="match status" value="1"/>
</dbReference>
<accession>A0A318MXB8</accession>
<dbReference type="Proteomes" id="UP000247565">
    <property type="component" value="Unassembled WGS sequence"/>
</dbReference>
<dbReference type="CDD" id="cd19087">
    <property type="entry name" value="AKR_AKR12A1_B1_C1"/>
    <property type="match status" value="1"/>
</dbReference>
<protein>
    <submittedName>
        <fullName evidence="4">Aldo/keto reductase</fullName>
    </submittedName>
</protein>
<dbReference type="InterPro" id="IPR050523">
    <property type="entry name" value="AKR_Detox_Biosynth"/>
</dbReference>
<dbReference type="GO" id="GO:0005829">
    <property type="term" value="C:cytosol"/>
    <property type="evidence" value="ECO:0007669"/>
    <property type="project" value="TreeGrafter"/>
</dbReference>
<dbReference type="RefSeq" id="WP_110438791.1">
    <property type="nucleotide sequence ID" value="NZ_CP046393.1"/>
</dbReference>
<sequence>MRYRFLGRTGLKISDLCLGTMNFGDVTDEKESCMIMDKAIDAGINFFDTADVYGGLQWPEIPRGYGISEEIIGRWFKKSGQRDKVILATKVYQPMDFGPNDRYLSAYHIRKACEDSLRRLKTDHIDLYQMHHIDRETPWEEIWQAMELLVQQGKVLYIGSCNFAGWQIATAQGLAKERHFYGLVSEQSPYNLTERTVELEVLPSCRYHGLGFIPYSPLAGGLLGGVLSKQKNGERRFREQELKIIEKLRYQLEKYENLAAELKITPANLALAWLRHQPDVTAPIIGPRTETQLDNAIEGLSITLSDEIIHTLNDIWPGMGGEAPEAYAW</sequence>
<dbReference type="InterPro" id="IPR023210">
    <property type="entry name" value="NADP_OxRdtase_dom"/>
</dbReference>